<evidence type="ECO:0000256" key="4">
    <source>
        <dbReference type="SAM" id="MobiDB-lite"/>
    </source>
</evidence>
<dbReference type="GO" id="GO:0005840">
    <property type="term" value="C:ribosome"/>
    <property type="evidence" value="ECO:0007669"/>
    <property type="project" value="UniProtKB-KW"/>
</dbReference>
<dbReference type="Gene3D" id="4.10.830.30">
    <property type="entry name" value="Ribosomal protein L31"/>
    <property type="match status" value="1"/>
</dbReference>
<dbReference type="Pfam" id="PF01197">
    <property type="entry name" value="Ribosomal_L31"/>
    <property type="match status" value="1"/>
</dbReference>
<dbReference type="HOGENOM" id="CLU_114306_4_2_14"/>
<dbReference type="InterPro" id="IPR034704">
    <property type="entry name" value="Ribosomal_bL28/bL31-like_sf"/>
</dbReference>
<protein>
    <recommendedName>
        <fullName evidence="3">50S ribosomal protein L31</fullName>
    </recommendedName>
</protein>
<evidence type="ECO:0000256" key="2">
    <source>
        <dbReference type="ARBA" id="ARBA00023274"/>
    </source>
</evidence>
<evidence type="ECO:0000256" key="3">
    <source>
        <dbReference type="RuleBase" id="RU000564"/>
    </source>
</evidence>
<name>Q8EWY6_MALP2</name>
<evidence type="ECO:0000256" key="1">
    <source>
        <dbReference type="ARBA" id="ARBA00022980"/>
    </source>
</evidence>
<dbReference type="InParanoid" id="Q8EWY6"/>
<accession>Q8EWY6</accession>
<reference evidence="5 6" key="1">
    <citation type="journal article" date="2002" name="Nucleic Acids Res.">
        <title>The complete genomic sequence of Mycoplasma penetrans, an intracellular bacterial pathogen in humans.</title>
        <authorList>
            <person name="Sasaki Y."/>
            <person name="Ishikawa J."/>
            <person name="Yamashita A."/>
            <person name="Oshima K."/>
            <person name="Kenri T."/>
            <person name="Furuya K."/>
            <person name="Yoshino C."/>
            <person name="Horino A."/>
            <person name="Shiba T."/>
            <person name="Sasaki T."/>
            <person name="Hattori M."/>
        </authorList>
    </citation>
    <scope>NUCLEOTIDE SEQUENCE [LARGE SCALE GENOMIC DNA]</scope>
    <source>
        <strain evidence="5 6">HF-2</strain>
    </source>
</reference>
<organism evidence="5 6">
    <name type="scientific">Malacoplasma penetrans (strain HF-2)</name>
    <name type="common">Mycoplasma penetrans</name>
    <dbReference type="NCBI Taxonomy" id="272633"/>
    <lineage>
        <taxon>Bacteria</taxon>
        <taxon>Bacillati</taxon>
        <taxon>Mycoplasmatota</taxon>
        <taxon>Mycoplasmoidales</taxon>
        <taxon>Mycoplasmoidaceae</taxon>
        <taxon>Malacoplasma</taxon>
    </lineage>
</organism>
<dbReference type="SUPFAM" id="SSF143800">
    <property type="entry name" value="L28p-like"/>
    <property type="match status" value="1"/>
</dbReference>
<dbReference type="PANTHER" id="PTHR33280:SF1">
    <property type="entry name" value="LARGE RIBOSOMAL SUBUNIT PROTEIN BL31C"/>
    <property type="match status" value="1"/>
</dbReference>
<feature type="region of interest" description="Disordered" evidence="4">
    <location>
        <begin position="71"/>
        <end position="97"/>
    </location>
</feature>
<dbReference type="InterPro" id="IPR042105">
    <property type="entry name" value="Ribosomal_bL31_sf"/>
</dbReference>
<keyword evidence="6" id="KW-1185">Reference proteome</keyword>
<dbReference type="Proteomes" id="UP000002522">
    <property type="component" value="Chromosome"/>
</dbReference>
<keyword evidence="2 3" id="KW-0687">Ribonucleoprotein</keyword>
<dbReference type="InterPro" id="IPR002150">
    <property type="entry name" value="Ribosomal_bL31"/>
</dbReference>
<dbReference type="NCBIfam" id="TIGR00105">
    <property type="entry name" value="L31"/>
    <property type="match status" value="1"/>
</dbReference>
<keyword evidence="1 3" id="KW-0689">Ribosomal protein</keyword>
<dbReference type="EMBL" id="BA000026">
    <property type="protein sequence ID" value="BAC43854.1"/>
    <property type="molecule type" value="Genomic_DNA"/>
</dbReference>
<sequence>MIMKKETHMKLNEVSFNCASCNSTFVVKSTLNTKETSIDVCSSCHPFYIGTSMSQQVKGRAEKFNKKVVAVKQEPTKSENKNTKKQSKKVVHSLNSL</sequence>
<dbReference type="AlphaFoldDB" id="Q8EWY6"/>
<proteinExistence type="inferred from homology"/>
<dbReference type="eggNOG" id="COG0254">
    <property type="taxonomic scope" value="Bacteria"/>
</dbReference>
<dbReference type="NCBIfam" id="NF000612">
    <property type="entry name" value="PRK00019.1"/>
    <property type="match status" value="1"/>
</dbReference>
<evidence type="ECO:0000313" key="6">
    <source>
        <dbReference type="Proteomes" id="UP000002522"/>
    </source>
</evidence>
<evidence type="ECO:0000313" key="5">
    <source>
        <dbReference type="EMBL" id="BAC43854.1"/>
    </source>
</evidence>
<dbReference type="GO" id="GO:1990904">
    <property type="term" value="C:ribonucleoprotein complex"/>
    <property type="evidence" value="ECO:0007669"/>
    <property type="project" value="UniProtKB-KW"/>
</dbReference>
<dbReference type="GO" id="GO:0003735">
    <property type="term" value="F:structural constituent of ribosome"/>
    <property type="evidence" value="ECO:0007669"/>
    <property type="project" value="InterPro"/>
</dbReference>
<dbReference type="PRINTS" id="PR01249">
    <property type="entry name" value="RIBOSOMALL31"/>
</dbReference>
<dbReference type="GO" id="GO:0006412">
    <property type="term" value="P:translation"/>
    <property type="evidence" value="ECO:0007669"/>
    <property type="project" value="InterPro"/>
</dbReference>
<dbReference type="KEGG" id="mpe:MYPE640"/>
<dbReference type="FunCoup" id="Q8EWY6">
    <property type="interactions" value="137"/>
</dbReference>
<gene>
    <name evidence="5" type="ordered locus">MYPE640</name>
</gene>
<dbReference type="PANTHER" id="PTHR33280">
    <property type="entry name" value="50S RIBOSOMAL PROTEIN L31, CHLOROPLASTIC"/>
    <property type="match status" value="1"/>
</dbReference>
<dbReference type="STRING" id="272633.gene:10731155"/>
<dbReference type="PROSITE" id="PS01143">
    <property type="entry name" value="RIBOSOMAL_L31"/>
    <property type="match status" value="1"/>
</dbReference>
<comment type="similarity">
    <text evidence="3">Belongs to the bacterial ribosomal protein bL31 family.</text>
</comment>